<organism evidence="2 3">
    <name type="scientific">Pontibacillus litoralis JSM 072002</name>
    <dbReference type="NCBI Taxonomy" id="1385512"/>
    <lineage>
        <taxon>Bacteria</taxon>
        <taxon>Bacillati</taxon>
        <taxon>Bacillota</taxon>
        <taxon>Bacilli</taxon>
        <taxon>Bacillales</taxon>
        <taxon>Bacillaceae</taxon>
        <taxon>Pontibacillus</taxon>
    </lineage>
</organism>
<dbReference type="EMBL" id="AVPG01000026">
    <property type="protein sequence ID" value="KGX85119.1"/>
    <property type="molecule type" value="Genomic_DNA"/>
</dbReference>
<dbReference type="InterPro" id="IPR029058">
    <property type="entry name" value="AB_hydrolase_fold"/>
</dbReference>
<feature type="domain" description="Serine aminopeptidase S33" evidence="1">
    <location>
        <begin position="69"/>
        <end position="296"/>
    </location>
</feature>
<dbReference type="AlphaFoldDB" id="A0A0A5FZ98"/>
<dbReference type="eggNOG" id="COG2267">
    <property type="taxonomic scope" value="Bacteria"/>
</dbReference>
<name>A0A0A5FZ98_9BACI</name>
<sequence>MKEQFTSTIIDQLKRLDHPINFYHPTKRTKEIHSYLQYYQLDFAEVDFHLGVINVNAKKVMVQMHIPKHPNGTVLLLHGYFDHIGHLRNVIEHLLVHNKRVIVYDLEGHGLSAGALASVESFTHYQDTLEAVITQIQQHVTASFSVIAHSTGAAIMLDYLLHANTPPFTNVIAVAPLIRSSKWHASVVGHKLISPFIQNVRRKYRANSADVNYLSFVKADPLQYDRVSFQWFDALQVWYKRIRQAQISSDKLLILQGTDDKTVDWRFNLNFLHTKFPNSKSILIDQGQHQLWNEEDSLKEIVLQHITNYLEEKN</sequence>
<dbReference type="Proteomes" id="UP000030401">
    <property type="component" value="Unassembled WGS sequence"/>
</dbReference>
<comment type="caution">
    <text evidence="2">The sequence shown here is derived from an EMBL/GenBank/DDBJ whole genome shotgun (WGS) entry which is preliminary data.</text>
</comment>
<dbReference type="RefSeq" id="WP_036835740.1">
    <property type="nucleotide sequence ID" value="NZ_AVPG01000026.1"/>
</dbReference>
<dbReference type="STRING" id="1385512.N784_10050"/>
<dbReference type="Pfam" id="PF12146">
    <property type="entry name" value="Hydrolase_4"/>
    <property type="match status" value="1"/>
</dbReference>
<gene>
    <name evidence="2" type="ORF">N784_10050</name>
</gene>
<evidence type="ECO:0000259" key="1">
    <source>
        <dbReference type="Pfam" id="PF12146"/>
    </source>
</evidence>
<dbReference type="InterPro" id="IPR022742">
    <property type="entry name" value="Hydrolase_4"/>
</dbReference>
<dbReference type="SUPFAM" id="SSF53474">
    <property type="entry name" value="alpha/beta-Hydrolases"/>
    <property type="match status" value="1"/>
</dbReference>
<dbReference type="OrthoDB" id="5614837at2"/>
<dbReference type="InterPro" id="IPR051044">
    <property type="entry name" value="MAG_DAG_Lipase"/>
</dbReference>
<dbReference type="Gene3D" id="3.40.50.1820">
    <property type="entry name" value="alpha/beta hydrolase"/>
    <property type="match status" value="1"/>
</dbReference>
<keyword evidence="3" id="KW-1185">Reference proteome</keyword>
<evidence type="ECO:0000313" key="3">
    <source>
        <dbReference type="Proteomes" id="UP000030401"/>
    </source>
</evidence>
<accession>A0A0A5FZ98</accession>
<protein>
    <recommendedName>
        <fullName evidence="1">Serine aminopeptidase S33 domain-containing protein</fullName>
    </recommendedName>
</protein>
<evidence type="ECO:0000313" key="2">
    <source>
        <dbReference type="EMBL" id="KGX85119.1"/>
    </source>
</evidence>
<reference evidence="2 3" key="1">
    <citation type="submission" date="2013-08" db="EMBL/GenBank/DDBJ databases">
        <authorList>
            <person name="Huang J."/>
            <person name="Wang G."/>
        </authorList>
    </citation>
    <scope>NUCLEOTIDE SEQUENCE [LARGE SCALE GENOMIC DNA]</scope>
    <source>
        <strain evidence="2 3">JSM 072002</strain>
    </source>
</reference>
<dbReference type="PANTHER" id="PTHR11614">
    <property type="entry name" value="PHOSPHOLIPASE-RELATED"/>
    <property type="match status" value="1"/>
</dbReference>
<proteinExistence type="predicted"/>